<feature type="region of interest" description="Disordered" evidence="1">
    <location>
        <begin position="795"/>
        <end position="833"/>
    </location>
</feature>
<gene>
    <name evidence="2" type="ORF">C8F04DRAFT_1176777</name>
</gene>
<dbReference type="AlphaFoldDB" id="A0AAD6TA62"/>
<sequence length="833" mass="92067">MARHRQNGAWNEPTGKCAEGLRHMSLTQKIFARELVQNQRDSGSAAGRTASFFRVVQRYRTRGCTQAACNGVPMLKKRREAILATYMDGSVLPPAALEAHGDSEAHVHLCDGAMIRHPCSATKIVYTSKDPDVQKCVVIFRGCHSHPPWPMEKPGHAAKEDVKHSLTAAGILGSTGGKLNSYAGWSYVGLHASTLVYPLSTLVYPGSRLRRRMFGYVGYTHVAQPVSTRVAVRRPMAHTTTAILRANLDVKHPAFRDTRHLRDEVSHLKTDATPGGLLSILQDYADDLKLPLAKRYVHQIRMDGALKIAVAMVPELAALLHDAGVRFLEGDITFKRDKGEMNEWEAAIWYTPTYERACLFISGHSSFANLFGTGVTITRIYTNGSSKEAFVHLFDAFFSAIKQVTGKSVRFKAFHPKGNLYSIHFDMEAAQVQGLGTWLSKMILDDLALRARFPKIHPDEAVQSVLKLCSVHFERSTDELVAVVGQKTVDYLNVFRGLLAPKDIEEWHRLVSIQDKLPVAPPGLQREPIKISKKAASIAAARETCIMENRNNHDQTRMRRNVTRTAKRHSYRTEHDDIGDSITDIQSELATATQNQKALAARLKELKITEEGSGSRTSQYFDVEMVEPPAMSPVSSPRLSALDDDNDDEIFPPGICPAGQSNLAPDPPMSSSPLSSPRRPPGNDDESEILPPPAHVEPAISFYDSAESSTKFLDMSDPALVELFNMPALTEEEMAALFSQPEFDTAGPFPLDGFNLNSSDIQEFLRIGEPAGEIPALPPIPAPSPALNFEMISSPAAPVVPGAPRSRRKRRLSVDPTNEIDRTRKRTVRVRES</sequence>
<dbReference type="Proteomes" id="UP001218188">
    <property type="component" value="Unassembled WGS sequence"/>
</dbReference>
<evidence type="ECO:0000313" key="2">
    <source>
        <dbReference type="EMBL" id="KAJ7041681.1"/>
    </source>
</evidence>
<accession>A0AAD6TA62</accession>
<organism evidence="2 3">
    <name type="scientific">Mycena alexandri</name>
    <dbReference type="NCBI Taxonomy" id="1745969"/>
    <lineage>
        <taxon>Eukaryota</taxon>
        <taxon>Fungi</taxon>
        <taxon>Dikarya</taxon>
        <taxon>Basidiomycota</taxon>
        <taxon>Agaricomycotina</taxon>
        <taxon>Agaricomycetes</taxon>
        <taxon>Agaricomycetidae</taxon>
        <taxon>Agaricales</taxon>
        <taxon>Marasmiineae</taxon>
        <taxon>Mycenaceae</taxon>
        <taxon>Mycena</taxon>
    </lineage>
</organism>
<name>A0AAD6TA62_9AGAR</name>
<reference evidence="2" key="1">
    <citation type="submission" date="2023-03" db="EMBL/GenBank/DDBJ databases">
        <title>Massive genome expansion in bonnet fungi (Mycena s.s.) driven by repeated elements and novel gene families across ecological guilds.</title>
        <authorList>
            <consortium name="Lawrence Berkeley National Laboratory"/>
            <person name="Harder C.B."/>
            <person name="Miyauchi S."/>
            <person name="Viragh M."/>
            <person name="Kuo A."/>
            <person name="Thoen E."/>
            <person name="Andreopoulos B."/>
            <person name="Lu D."/>
            <person name="Skrede I."/>
            <person name="Drula E."/>
            <person name="Henrissat B."/>
            <person name="Morin E."/>
            <person name="Kohler A."/>
            <person name="Barry K."/>
            <person name="LaButti K."/>
            <person name="Morin E."/>
            <person name="Salamov A."/>
            <person name="Lipzen A."/>
            <person name="Mereny Z."/>
            <person name="Hegedus B."/>
            <person name="Baldrian P."/>
            <person name="Stursova M."/>
            <person name="Weitz H."/>
            <person name="Taylor A."/>
            <person name="Grigoriev I.V."/>
            <person name="Nagy L.G."/>
            <person name="Martin F."/>
            <person name="Kauserud H."/>
        </authorList>
    </citation>
    <scope>NUCLEOTIDE SEQUENCE</scope>
    <source>
        <strain evidence="2">CBHHK200</strain>
    </source>
</reference>
<feature type="region of interest" description="Disordered" evidence="1">
    <location>
        <begin position="629"/>
        <end position="693"/>
    </location>
</feature>
<proteinExistence type="predicted"/>
<keyword evidence="3" id="KW-1185">Reference proteome</keyword>
<evidence type="ECO:0000256" key="1">
    <source>
        <dbReference type="SAM" id="MobiDB-lite"/>
    </source>
</evidence>
<dbReference type="EMBL" id="JARJCM010000015">
    <property type="protein sequence ID" value="KAJ7041681.1"/>
    <property type="molecule type" value="Genomic_DNA"/>
</dbReference>
<feature type="compositionally biased region" description="Low complexity" evidence="1">
    <location>
        <begin position="795"/>
        <end position="804"/>
    </location>
</feature>
<comment type="caution">
    <text evidence="2">The sequence shown here is derived from an EMBL/GenBank/DDBJ whole genome shotgun (WGS) entry which is preliminary data.</text>
</comment>
<evidence type="ECO:0000313" key="3">
    <source>
        <dbReference type="Proteomes" id="UP001218188"/>
    </source>
</evidence>
<feature type="compositionally biased region" description="Basic residues" evidence="1">
    <location>
        <begin position="823"/>
        <end position="833"/>
    </location>
</feature>
<protein>
    <submittedName>
        <fullName evidence="2">Uncharacterized protein</fullName>
    </submittedName>
</protein>